<reference evidence="2 3" key="1">
    <citation type="submission" date="2016-10" db="EMBL/GenBank/DDBJ databases">
        <authorList>
            <person name="de Groot N.N."/>
        </authorList>
    </citation>
    <scope>NUCLEOTIDE SEQUENCE [LARGE SCALE GENOMIC DNA]</scope>
    <source>
        <strain evidence="2 3">DSM 21039</strain>
    </source>
</reference>
<evidence type="ECO:0000259" key="1">
    <source>
        <dbReference type="Pfam" id="PF13098"/>
    </source>
</evidence>
<dbReference type="InterPro" id="IPR036249">
    <property type="entry name" value="Thioredoxin-like_sf"/>
</dbReference>
<proteinExistence type="predicted"/>
<dbReference type="Pfam" id="PF13098">
    <property type="entry name" value="Thioredoxin_2"/>
    <property type="match status" value="1"/>
</dbReference>
<evidence type="ECO:0000313" key="2">
    <source>
        <dbReference type="EMBL" id="SEN72062.1"/>
    </source>
</evidence>
<name>A0A1H8IUC5_9BACT</name>
<gene>
    <name evidence="2" type="ORF">SAMN04488505_11283</name>
</gene>
<feature type="domain" description="Thioredoxin-like fold" evidence="1">
    <location>
        <begin position="46"/>
        <end position="156"/>
    </location>
</feature>
<organism evidence="2 3">
    <name type="scientific">Chitinophaga rupis</name>
    <dbReference type="NCBI Taxonomy" id="573321"/>
    <lineage>
        <taxon>Bacteria</taxon>
        <taxon>Pseudomonadati</taxon>
        <taxon>Bacteroidota</taxon>
        <taxon>Chitinophagia</taxon>
        <taxon>Chitinophagales</taxon>
        <taxon>Chitinophagaceae</taxon>
        <taxon>Chitinophaga</taxon>
    </lineage>
</organism>
<dbReference type="Proteomes" id="UP000198984">
    <property type="component" value="Unassembled WGS sequence"/>
</dbReference>
<sequence>MRLIIILFCSIWITACGASHKGYPPLPEFSFMLLDSSTIMSTTQIPKGTPFVLVYYDPDCRECQDETREIIKHKDELSDTRLYFITDLQFSRMKLFNQVFKIDQHKNIVLGRDYSQSFYKLFKPSGTPYTIVYDGEKKMRAAFSGQAKIDDLLAVLNKAK</sequence>
<dbReference type="AlphaFoldDB" id="A0A1H8IUC5"/>
<dbReference type="SUPFAM" id="SSF52833">
    <property type="entry name" value="Thioredoxin-like"/>
    <property type="match status" value="1"/>
</dbReference>
<accession>A0A1H8IUC5</accession>
<dbReference type="PROSITE" id="PS51257">
    <property type="entry name" value="PROKAR_LIPOPROTEIN"/>
    <property type="match status" value="1"/>
</dbReference>
<dbReference type="STRING" id="573321.SAMN04488505_11283"/>
<keyword evidence="3" id="KW-1185">Reference proteome</keyword>
<dbReference type="InterPro" id="IPR012336">
    <property type="entry name" value="Thioredoxin-like_fold"/>
</dbReference>
<dbReference type="EMBL" id="FOBB01000012">
    <property type="protein sequence ID" value="SEN72062.1"/>
    <property type="molecule type" value="Genomic_DNA"/>
</dbReference>
<protein>
    <submittedName>
        <fullName evidence="2">Thioredoxin-like domain-containing protein</fullName>
    </submittedName>
</protein>
<dbReference type="Gene3D" id="3.40.30.10">
    <property type="entry name" value="Glutaredoxin"/>
    <property type="match status" value="1"/>
</dbReference>
<evidence type="ECO:0000313" key="3">
    <source>
        <dbReference type="Proteomes" id="UP000198984"/>
    </source>
</evidence>